<sequence>MMNINATGLDYRELNETLRQVHGNCTITDCLGQRFIAAGISDKTLKISGIPGNALGAYLNGAKIEVMGNAQDAVGDTMNDGTIVIHGNVGDAVGYAMRGGRIYVQGDAGYRSGIHMKAYKDKQPAIIIGGRAGSFLGEYQAGGTIIVLGLNSDDKPIVGNFPSTGMHGGKMYLRSDCKGIHFPHQVHVRPADEEDIKDISHYLRRFCFYFGHDLNELLDHPFTVVTPDSSNPYRQMYVAN</sequence>
<dbReference type="Proteomes" id="UP000021369">
    <property type="component" value="Unassembled WGS sequence"/>
</dbReference>
<keyword evidence="3" id="KW-1185">Reference proteome</keyword>
<dbReference type="OrthoDB" id="9803192at2"/>
<reference evidence="2 3" key="1">
    <citation type="submission" date="2013-06" db="EMBL/GenBank/DDBJ databases">
        <title>Rumen cellulosomics: divergent fiber-degrading strategies revealed by comparative genome-wide analysis of six Ruminococcal strains.</title>
        <authorList>
            <person name="Dassa B."/>
            <person name="Borovok I."/>
            <person name="Lamed R."/>
            <person name="Flint H."/>
            <person name="Yeoman C.J."/>
            <person name="White B."/>
            <person name="Bayer E.A."/>
        </authorList>
    </citation>
    <scope>NUCLEOTIDE SEQUENCE [LARGE SCALE GENOMIC DNA]</scope>
    <source>
        <strain evidence="2 3">SY3</strain>
    </source>
</reference>
<protein>
    <submittedName>
        <fullName evidence="2">Glutamate synthase</fullName>
    </submittedName>
</protein>
<dbReference type="EMBL" id="JEOB01000004">
    <property type="protein sequence ID" value="EXM37493.1"/>
    <property type="molecule type" value="Genomic_DNA"/>
</dbReference>
<dbReference type="PANTHER" id="PTHR39673:SF5">
    <property type="entry name" value="TUNGSTEN-CONTAINING FORMYLMETHANOFURAN DEHYDROGENASE 2 SUBUNIT C"/>
    <property type="match status" value="1"/>
</dbReference>
<organism evidence="2 3">
    <name type="scientific">Ruminococcus albus SY3</name>
    <dbReference type="NCBI Taxonomy" id="1341156"/>
    <lineage>
        <taxon>Bacteria</taxon>
        <taxon>Bacillati</taxon>
        <taxon>Bacillota</taxon>
        <taxon>Clostridia</taxon>
        <taxon>Eubacteriales</taxon>
        <taxon>Oscillospiraceae</taxon>
        <taxon>Ruminococcus</taxon>
    </lineage>
</organism>
<dbReference type="PANTHER" id="PTHR39673">
    <property type="entry name" value="TUNGSTEN FORMYLMETHANOFURAN DEHYDROGENASE, SUBUNIT C (FWDC)"/>
    <property type="match status" value="1"/>
</dbReference>
<dbReference type="PIRSF" id="PIRSF006519">
    <property type="entry name" value="GOGAT_dom3"/>
    <property type="match status" value="1"/>
</dbReference>
<dbReference type="PATRIC" id="fig|1341156.4.peg.3620"/>
<dbReference type="AlphaFoldDB" id="A0A011VSF2"/>
<gene>
    <name evidence="2" type="ORF">RASY3_12980</name>
</gene>
<dbReference type="Pfam" id="PF01493">
    <property type="entry name" value="GXGXG"/>
    <property type="match status" value="1"/>
</dbReference>
<proteinExistence type="predicted"/>
<dbReference type="InterPro" id="IPR036485">
    <property type="entry name" value="Glu_synth_asu_C_sf"/>
</dbReference>
<feature type="domain" description="Glutamate synthase alpha subunit C-terminal" evidence="1">
    <location>
        <begin position="16"/>
        <end position="188"/>
    </location>
</feature>
<dbReference type="Gene3D" id="2.160.20.60">
    <property type="entry name" value="Glutamate synthase, alpha subunit, C-terminal domain"/>
    <property type="match status" value="1"/>
</dbReference>
<dbReference type="GO" id="GO:0016491">
    <property type="term" value="F:oxidoreductase activity"/>
    <property type="evidence" value="ECO:0007669"/>
    <property type="project" value="InterPro"/>
</dbReference>
<dbReference type="InterPro" id="IPR012061">
    <property type="entry name" value="Glu_synth_lsu_3"/>
</dbReference>
<accession>A0A011VSF2</accession>
<dbReference type="SUPFAM" id="SSF69336">
    <property type="entry name" value="Alpha subunit of glutamate synthase, C-terminal domain"/>
    <property type="match status" value="1"/>
</dbReference>
<dbReference type="InterPro" id="IPR002489">
    <property type="entry name" value="Glu_synth_asu_C"/>
</dbReference>
<evidence type="ECO:0000313" key="2">
    <source>
        <dbReference type="EMBL" id="EXM37493.1"/>
    </source>
</evidence>
<evidence type="ECO:0000259" key="1">
    <source>
        <dbReference type="Pfam" id="PF01493"/>
    </source>
</evidence>
<comment type="caution">
    <text evidence="2">The sequence shown here is derived from an EMBL/GenBank/DDBJ whole genome shotgun (WGS) entry which is preliminary data.</text>
</comment>
<evidence type="ECO:0000313" key="3">
    <source>
        <dbReference type="Proteomes" id="UP000021369"/>
    </source>
</evidence>
<name>A0A011VSF2_RUMAL</name>